<sequence length="95" mass="9990">MSQALHPPHTSAPLEVGGLLIPRGDLDADPVGWSYVLFNRGTGWRLVRALDDAVLPSVYQRGTGNELRVLAVELGADLTTAPEGAITTVTLVGVS</sequence>
<comment type="caution">
    <text evidence="1">The sequence shown here is derived from an EMBL/GenBank/DDBJ whole genome shotgun (WGS) entry which is preliminary data.</text>
</comment>
<protein>
    <submittedName>
        <fullName evidence="1">Uncharacterized protein</fullName>
    </submittedName>
</protein>
<name>A0ABV7YLR8_9ACTN</name>
<proteinExistence type="predicted"/>
<dbReference type="EMBL" id="JBHRZH010000044">
    <property type="protein sequence ID" value="MFC3765933.1"/>
    <property type="molecule type" value="Genomic_DNA"/>
</dbReference>
<dbReference type="RefSeq" id="WP_205119598.1">
    <property type="nucleotide sequence ID" value="NZ_JAFBCM010000001.1"/>
</dbReference>
<evidence type="ECO:0000313" key="2">
    <source>
        <dbReference type="Proteomes" id="UP001595699"/>
    </source>
</evidence>
<organism evidence="1 2">
    <name type="scientific">Tenggerimyces flavus</name>
    <dbReference type="NCBI Taxonomy" id="1708749"/>
    <lineage>
        <taxon>Bacteria</taxon>
        <taxon>Bacillati</taxon>
        <taxon>Actinomycetota</taxon>
        <taxon>Actinomycetes</taxon>
        <taxon>Propionibacteriales</taxon>
        <taxon>Nocardioidaceae</taxon>
        <taxon>Tenggerimyces</taxon>
    </lineage>
</organism>
<reference evidence="2" key="1">
    <citation type="journal article" date="2019" name="Int. J. Syst. Evol. Microbiol.">
        <title>The Global Catalogue of Microorganisms (GCM) 10K type strain sequencing project: providing services to taxonomists for standard genome sequencing and annotation.</title>
        <authorList>
            <consortium name="The Broad Institute Genomics Platform"/>
            <consortium name="The Broad Institute Genome Sequencing Center for Infectious Disease"/>
            <person name="Wu L."/>
            <person name="Ma J."/>
        </authorList>
    </citation>
    <scope>NUCLEOTIDE SEQUENCE [LARGE SCALE GENOMIC DNA]</scope>
    <source>
        <strain evidence="2">CGMCC 4.7241</strain>
    </source>
</reference>
<evidence type="ECO:0000313" key="1">
    <source>
        <dbReference type="EMBL" id="MFC3765933.1"/>
    </source>
</evidence>
<dbReference type="Proteomes" id="UP001595699">
    <property type="component" value="Unassembled WGS sequence"/>
</dbReference>
<keyword evidence="2" id="KW-1185">Reference proteome</keyword>
<gene>
    <name evidence="1" type="ORF">ACFOUW_34215</name>
</gene>
<accession>A0ABV7YLR8</accession>